<comment type="caution">
    <text evidence="1">The sequence shown here is derived from an EMBL/GenBank/DDBJ whole genome shotgun (WGS) entry which is preliminary data.</text>
</comment>
<keyword evidence="2" id="KW-1185">Reference proteome</keyword>
<gene>
    <name evidence="1" type="ORF">BDR25DRAFT_324040</name>
</gene>
<proteinExistence type="predicted"/>
<evidence type="ECO:0000313" key="1">
    <source>
        <dbReference type="EMBL" id="KAF2472671.1"/>
    </source>
</evidence>
<sequence length="622" mass="71061">MHRPSLFAFSLASKTCHRAATFLIFRKISVMIQDREGLQRDAGRLVEALFRTDSARHVQSITIKGALRLNTKKTDIYNPDTRWLKKSGLAEILDDEELVDSGYRFVVYDEGVIKESSEEDMAWAPFVSLLEATNGLRDLIYDCQSQLPPSLLRALHEKHPLCRLHHLTFRFRTLLWGVPYPYEMELATSPSLYRVRVICTDQDSDGNFDYNMDAVMELAAGLAPNLKEVSIAEIVSQLASSRRSVQKLLWQGLPGFSGEVTGSLTSLSLYYCGTTAMLQNWAKHTDFDKLQHLVIGGGHERRTCGITGETMAWIARNNLFPNLKTLFVNLNRNDDYNEKPHYSENAISFFQAIDSLEELTINGPITPQMIEAVLIHHGPTLKKLSLEPSESMSNTRVRREITMEFTEDRMLQIQALCPVLEKLAITVMRDKSSASETAIYKCFGKMESLRSLFLTLDCANWRAGRDPTYDPRFEGEDQEVACNHSSIIKKGNVREALINSAVDEGLARSIWEMITQNKTGKRLERLKLWTRNGGVFPQAAQIMFLDRFAESMGRSWLIERSPRDDTEEVTVKELKQHAREDYEREHLGQVSPVVEQIFHSIWPRKQGSRDWRDDWSSFPLQG</sequence>
<protein>
    <submittedName>
        <fullName evidence="1">Uncharacterized protein</fullName>
    </submittedName>
</protein>
<reference evidence="1" key="1">
    <citation type="journal article" date="2020" name="Stud. Mycol.">
        <title>101 Dothideomycetes genomes: a test case for predicting lifestyles and emergence of pathogens.</title>
        <authorList>
            <person name="Haridas S."/>
            <person name="Albert R."/>
            <person name="Binder M."/>
            <person name="Bloem J."/>
            <person name="Labutti K."/>
            <person name="Salamov A."/>
            <person name="Andreopoulos B."/>
            <person name="Baker S."/>
            <person name="Barry K."/>
            <person name="Bills G."/>
            <person name="Bluhm B."/>
            <person name="Cannon C."/>
            <person name="Castanera R."/>
            <person name="Culley D."/>
            <person name="Daum C."/>
            <person name="Ezra D."/>
            <person name="Gonzalez J."/>
            <person name="Henrissat B."/>
            <person name="Kuo A."/>
            <person name="Liang C."/>
            <person name="Lipzen A."/>
            <person name="Lutzoni F."/>
            <person name="Magnuson J."/>
            <person name="Mondo S."/>
            <person name="Nolan M."/>
            <person name="Ohm R."/>
            <person name="Pangilinan J."/>
            <person name="Park H.-J."/>
            <person name="Ramirez L."/>
            <person name="Alfaro M."/>
            <person name="Sun H."/>
            <person name="Tritt A."/>
            <person name="Yoshinaga Y."/>
            <person name="Zwiers L.-H."/>
            <person name="Turgeon B."/>
            <person name="Goodwin S."/>
            <person name="Spatafora J."/>
            <person name="Crous P."/>
            <person name="Grigoriev I."/>
        </authorList>
    </citation>
    <scope>NUCLEOTIDE SEQUENCE</scope>
    <source>
        <strain evidence="1">ATCC 200398</strain>
    </source>
</reference>
<dbReference type="EMBL" id="MU003501">
    <property type="protein sequence ID" value="KAF2472671.1"/>
    <property type="molecule type" value="Genomic_DNA"/>
</dbReference>
<accession>A0ACB6R2K5</accession>
<name>A0ACB6R2K5_9PLEO</name>
<dbReference type="Proteomes" id="UP000799755">
    <property type="component" value="Unassembled WGS sequence"/>
</dbReference>
<evidence type="ECO:0000313" key="2">
    <source>
        <dbReference type="Proteomes" id="UP000799755"/>
    </source>
</evidence>
<organism evidence="1 2">
    <name type="scientific">Lindgomyces ingoldianus</name>
    <dbReference type="NCBI Taxonomy" id="673940"/>
    <lineage>
        <taxon>Eukaryota</taxon>
        <taxon>Fungi</taxon>
        <taxon>Dikarya</taxon>
        <taxon>Ascomycota</taxon>
        <taxon>Pezizomycotina</taxon>
        <taxon>Dothideomycetes</taxon>
        <taxon>Pleosporomycetidae</taxon>
        <taxon>Pleosporales</taxon>
        <taxon>Lindgomycetaceae</taxon>
        <taxon>Lindgomyces</taxon>
    </lineage>
</organism>